<name>A0ABQ8BWA6_BRANA</name>
<comment type="caution">
    <text evidence="1">The sequence shown here is derived from an EMBL/GenBank/DDBJ whole genome shotgun (WGS) entry which is preliminary data.</text>
</comment>
<sequence length="51" mass="5651">MEVAALRSMETQRQWTCSATETLLFLVGRNLACLLLAAESLLIGLIAEDQR</sequence>
<evidence type="ECO:0000313" key="1">
    <source>
        <dbReference type="EMBL" id="KAH0909086.1"/>
    </source>
</evidence>
<reference evidence="1 2" key="1">
    <citation type="submission" date="2021-05" db="EMBL/GenBank/DDBJ databases">
        <title>Genome Assembly of Synthetic Allotetraploid Brassica napus Reveals Homoeologous Exchanges between Subgenomes.</title>
        <authorList>
            <person name="Davis J.T."/>
        </authorList>
    </citation>
    <scope>NUCLEOTIDE SEQUENCE [LARGE SCALE GENOMIC DNA]</scope>
    <source>
        <strain evidence="2">cv. Da-Ae</strain>
        <tissue evidence="1">Seedling</tissue>
    </source>
</reference>
<proteinExistence type="predicted"/>
<dbReference type="EMBL" id="JAGKQM010000009">
    <property type="protein sequence ID" value="KAH0909086.1"/>
    <property type="molecule type" value="Genomic_DNA"/>
</dbReference>
<dbReference type="Proteomes" id="UP000824890">
    <property type="component" value="Unassembled WGS sequence"/>
</dbReference>
<gene>
    <name evidence="1" type="ORF">HID58_032407</name>
</gene>
<keyword evidence="2" id="KW-1185">Reference proteome</keyword>
<evidence type="ECO:0000313" key="2">
    <source>
        <dbReference type="Proteomes" id="UP000824890"/>
    </source>
</evidence>
<protein>
    <submittedName>
        <fullName evidence="1">Uncharacterized protein</fullName>
    </submittedName>
</protein>
<accession>A0ABQ8BWA6</accession>
<organism evidence="1 2">
    <name type="scientific">Brassica napus</name>
    <name type="common">Rape</name>
    <dbReference type="NCBI Taxonomy" id="3708"/>
    <lineage>
        <taxon>Eukaryota</taxon>
        <taxon>Viridiplantae</taxon>
        <taxon>Streptophyta</taxon>
        <taxon>Embryophyta</taxon>
        <taxon>Tracheophyta</taxon>
        <taxon>Spermatophyta</taxon>
        <taxon>Magnoliopsida</taxon>
        <taxon>eudicotyledons</taxon>
        <taxon>Gunneridae</taxon>
        <taxon>Pentapetalae</taxon>
        <taxon>rosids</taxon>
        <taxon>malvids</taxon>
        <taxon>Brassicales</taxon>
        <taxon>Brassicaceae</taxon>
        <taxon>Brassiceae</taxon>
        <taxon>Brassica</taxon>
    </lineage>
</organism>